<sequence>MTGCGSRSGVARVNRPRAPRTHAGGRRPGSRAGRPPAVRAPADRPEIRRICTAIGAGIGGRRRAAADSRRGRRHGRHGGCGRRRFSTHPPSAARRLRADLRRHAGPKAAPPLRAPAVPGVGAASGGAHPADTCRSGRRRTQHGPCRHRPFTLQGCQRCPRRTSARRRPGPGRGGAAASGDIRRGFPRAVCAVHQQRAGRGAAPVVFTRTGGDAEGPPCCGAPIVGAWEPRTRSGEKRMVIRRACGHLE</sequence>
<name>A0A0D8BMN2_9ACTN</name>
<feature type="compositionally biased region" description="Low complexity" evidence="1">
    <location>
        <begin position="114"/>
        <end position="130"/>
    </location>
</feature>
<gene>
    <name evidence="2" type="ORF">FF36_00382</name>
</gene>
<dbReference type="AlphaFoldDB" id="A0A0D8BMN2"/>
<feature type="compositionally biased region" description="Basic residues" evidence="1">
    <location>
        <begin position="135"/>
        <end position="149"/>
    </location>
</feature>
<reference evidence="2 3" key="2">
    <citation type="journal article" date="2016" name="Genome Announc.">
        <title>Permanent Draft Genome Sequences for Two Variants of Frankia sp. Strain CpI1, the First Frankia Strain Isolated from Root Nodules of Comptonia peregrina.</title>
        <authorList>
            <person name="Oshone R."/>
            <person name="Hurst S.G.IV."/>
            <person name="Abebe-Akele F."/>
            <person name="Simpson S."/>
            <person name="Morris K."/>
            <person name="Thomas W.K."/>
            <person name="Tisa L.S."/>
        </authorList>
    </citation>
    <scope>NUCLEOTIDE SEQUENCE [LARGE SCALE GENOMIC DNA]</scope>
    <source>
        <strain evidence="3">CpI1-S</strain>
    </source>
</reference>
<reference evidence="3" key="1">
    <citation type="submission" date="2015-02" db="EMBL/GenBank/DDBJ databases">
        <title>Draft Genome of Frankia sp. CpI1-S.</title>
        <authorList>
            <person name="Oshone R.T."/>
            <person name="Ngom M."/>
            <person name="Ghodhbane-Gtari F."/>
            <person name="Gtari M."/>
            <person name="Morris K."/>
            <person name="Thomas K."/>
            <person name="Sen A."/>
            <person name="Tisa L.S."/>
        </authorList>
    </citation>
    <scope>NUCLEOTIDE SEQUENCE [LARGE SCALE GENOMIC DNA]</scope>
    <source>
        <strain evidence="3">CpI1-S</strain>
    </source>
</reference>
<feature type="compositionally biased region" description="Low complexity" evidence="1">
    <location>
        <begin position="30"/>
        <end position="40"/>
    </location>
</feature>
<feature type="region of interest" description="Disordered" evidence="1">
    <location>
        <begin position="105"/>
        <end position="180"/>
    </location>
</feature>
<dbReference type="Proteomes" id="UP000032545">
    <property type="component" value="Unassembled WGS sequence"/>
</dbReference>
<feature type="compositionally biased region" description="Basic residues" evidence="1">
    <location>
        <begin position="158"/>
        <end position="169"/>
    </location>
</feature>
<accession>A0A0D8BMN2</accession>
<protein>
    <submittedName>
        <fullName evidence="2">Uncharacterized protein</fullName>
    </submittedName>
</protein>
<evidence type="ECO:0000256" key="1">
    <source>
        <dbReference type="SAM" id="MobiDB-lite"/>
    </source>
</evidence>
<feature type="region of interest" description="Disordered" evidence="1">
    <location>
        <begin position="1"/>
        <end position="93"/>
    </location>
</feature>
<dbReference type="EMBL" id="JYFN01000002">
    <property type="protein sequence ID" value="KJE25249.1"/>
    <property type="molecule type" value="Genomic_DNA"/>
</dbReference>
<dbReference type="PATRIC" id="fig|1502723.3.peg.426"/>
<evidence type="ECO:0000313" key="2">
    <source>
        <dbReference type="EMBL" id="KJE25249.1"/>
    </source>
</evidence>
<organism evidence="2 3">
    <name type="scientific">Frankia torreyi</name>
    <dbReference type="NCBI Taxonomy" id="1856"/>
    <lineage>
        <taxon>Bacteria</taxon>
        <taxon>Bacillati</taxon>
        <taxon>Actinomycetota</taxon>
        <taxon>Actinomycetes</taxon>
        <taxon>Frankiales</taxon>
        <taxon>Frankiaceae</taxon>
        <taxon>Frankia</taxon>
    </lineage>
</organism>
<comment type="caution">
    <text evidence="2">The sequence shown here is derived from an EMBL/GenBank/DDBJ whole genome shotgun (WGS) entry which is preliminary data.</text>
</comment>
<proteinExistence type="predicted"/>
<keyword evidence="3" id="KW-1185">Reference proteome</keyword>
<feature type="compositionally biased region" description="Basic residues" evidence="1">
    <location>
        <begin position="70"/>
        <end position="86"/>
    </location>
</feature>
<feature type="compositionally biased region" description="Basic residues" evidence="1">
    <location>
        <begin position="14"/>
        <end position="29"/>
    </location>
</feature>
<evidence type="ECO:0000313" key="3">
    <source>
        <dbReference type="Proteomes" id="UP000032545"/>
    </source>
</evidence>